<feature type="transmembrane region" description="Helical" evidence="1">
    <location>
        <begin position="12"/>
        <end position="33"/>
    </location>
</feature>
<dbReference type="AlphaFoldDB" id="U2N9N6"/>
<dbReference type="Proteomes" id="UP000016721">
    <property type="component" value="Unassembled WGS sequence"/>
</dbReference>
<keyword evidence="1" id="KW-0812">Transmembrane</keyword>
<feature type="transmembrane region" description="Helical" evidence="1">
    <location>
        <begin position="267"/>
        <end position="288"/>
    </location>
</feature>
<evidence type="ECO:0000256" key="1">
    <source>
        <dbReference type="SAM" id="Phobius"/>
    </source>
</evidence>
<feature type="transmembrane region" description="Helical" evidence="1">
    <location>
        <begin position="72"/>
        <end position="93"/>
    </location>
</feature>
<reference evidence="2 3" key="1">
    <citation type="journal article" date="2013" name="Genome Announc.">
        <title>Draft Genome Sequence of the Hydrogen- and Ethanol-Producing Bacterium Clostridium intestinale Strain URNW.</title>
        <authorList>
            <person name="Lal S."/>
            <person name="Ramachandran U."/>
            <person name="Zhang X."/>
            <person name="Sparling R."/>
            <person name="Levin D.B."/>
        </authorList>
    </citation>
    <scope>NUCLEOTIDE SEQUENCE [LARGE SCALE GENOMIC DNA]</scope>
    <source>
        <strain evidence="2 3">URNW</strain>
    </source>
</reference>
<dbReference type="OrthoDB" id="10011029at2"/>
<dbReference type="PATRIC" id="fig|1294142.3.peg.467"/>
<feature type="transmembrane region" description="Helical" evidence="1">
    <location>
        <begin position="216"/>
        <end position="233"/>
    </location>
</feature>
<feature type="transmembrane region" description="Helical" evidence="1">
    <location>
        <begin position="39"/>
        <end position="60"/>
    </location>
</feature>
<evidence type="ECO:0000313" key="3">
    <source>
        <dbReference type="Proteomes" id="UP000016721"/>
    </source>
</evidence>
<dbReference type="EMBL" id="APJA01000006">
    <property type="protein sequence ID" value="ERK32227.1"/>
    <property type="molecule type" value="Genomic_DNA"/>
</dbReference>
<feature type="transmembrane region" description="Helical" evidence="1">
    <location>
        <begin position="348"/>
        <end position="373"/>
    </location>
</feature>
<sequence length="431" mass="50028">MLNKLKKLNLINIVIYLMILNIFFITPFLQLQMLTIGRVIVKGAHINLIILSFSIIELIIKVKKREVDKSKLGIISMVSLLYLVLSFLFRITIYDVEYFAYLINANVYIIVAMIFLIIEFNLGDEIKKNIKKIFEIILGLNIIISFMQLITNSLIYPYSYDQNGIAILQIGGFNETGIMRITGTFSSGLKLAIFLGFIIIYMFNKFLYEKVRINKLYITRFILFTVVIAQFILTFTRNIYAIVLYCVLLLVLIKTKNKLCLYITKWIPVIFPFVYLIGISVILPLLQFSNNKLLLSQSVLSRFSQWNIMIREYIDFTFIQKLFGKFYYQLDSGKADQLGVRAILVDNFFINTLIFIGAIGLLVIVVFLIGLYFKIFDEFIYKNNVELVFLSSLFSFGMLNLFEEIFLFFAIIIPIIIYKTKTNIKELGGLV</sequence>
<dbReference type="RefSeq" id="WP_021800544.1">
    <property type="nucleotide sequence ID" value="NZ_KI273145.1"/>
</dbReference>
<dbReference type="STRING" id="1294142.CINTURNW_0488"/>
<gene>
    <name evidence="2" type="ORF">CINTURNW_0488</name>
</gene>
<feature type="transmembrane region" description="Helical" evidence="1">
    <location>
        <begin position="239"/>
        <end position="255"/>
    </location>
</feature>
<organism evidence="2 3">
    <name type="scientific">Clostridium intestinale URNW</name>
    <dbReference type="NCBI Taxonomy" id="1294142"/>
    <lineage>
        <taxon>Bacteria</taxon>
        <taxon>Bacillati</taxon>
        <taxon>Bacillota</taxon>
        <taxon>Clostridia</taxon>
        <taxon>Eubacteriales</taxon>
        <taxon>Clostridiaceae</taxon>
        <taxon>Clostridium</taxon>
    </lineage>
</organism>
<feature type="transmembrane region" description="Helical" evidence="1">
    <location>
        <begin position="99"/>
        <end position="122"/>
    </location>
</feature>
<comment type="caution">
    <text evidence="2">The sequence shown here is derived from an EMBL/GenBank/DDBJ whole genome shotgun (WGS) entry which is preliminary data.</text>
</comment>
<feature type="transmembrane region" description="Helical" evidence="1">
    <location>
        <begin position="393"/>
        <end position="418"/>
    </location>
</feature>
<proteinExistence type="predicted"/>
<name>U2N9N6_9CLOT</name>
<feature type="transmembrane region" description="Helical" evidence="1">
    <location>
        <begin position="178"/>
        <end position="204"/>
    </location>
</feature>
<dbReference type="HOGENOM" id="CLU_635703_0_0_9"/>
<protein>
    <submittedName>
        <fullName evidence="2">Uncharacterized protein</fullName>
    </submittedName>
</protein>
<keyword evidence="1" id="KW-1133">Transmembrane helix</keyword>
<keyword evidence="3" id="KW-1185">Reference proteome</keyword>
<keyword evidence="1" id="KW-0472">Membrane</keyword>
<accession>U2N9N6</accession>
<feature type="transmembrane region" description="Helical" evidence="1">
    <location>
        <begin position="134"/>
        <end position="158"/>
    </location>
</feature>
<evidence type="ECO:0000313" key="2">
    <source>
        <dbReference type="EMBL" id="ERK32227.1"/>
    </source>
</evidence>